<keyword evidence="2" id="KW-0732">Signal</keyword>
<feature type="chain" id="PRO_5040140376" evidence="2">
    <location>
        <begin position="21"/>
        <end position="237"/>
    </location>
</feature>
<keyword evidence="4" id="KW-1185">Reference proteome</keyword>
<sequence length="237" mass="25979">MLATKYLFIALSLLISLVAAAPVPNEETIDYLVARTRTTAKKDATAAKKIMKQLDQKLSPPRDKALFWSGRVNGGSAMAPAQDYAKKNGKTTLEMGLKKANINMPAWGKSKQAPQLWDHASKLWAERSKGKTAAFLGQVRPQSVYNRIEKPALNKNTKVTQHTEHNLLKKATPKGPAGHKGKAAGHKGTPHKSNTHKAARKSTPQRASKPQQSTQFAAFRAKNTHQHKQAAKQAPKK</sequence>
<accession>A0A9P6ES75</accession>
<reference evidence="3" key="1">
    <citation type="submission" date="2020-11" db="EMBL/GenBank/DDBJ databases">
        <authorList>
            <consortium name="DOE Joint Genome Institute"/>
            <person name="Ahrendt S."/>
            <person name="Riley R."/>
            <person name="Andreopoulos W."/>
            <person name="Labutti K."/>
            <person name="Pangilinan J."/>
            <person name="Ruiz-Duenas F.J."/>
            <person name="Barrasa J.M."/>
            <person name="Sanchez-Garcia M."/>
            <person name="Camarero S."/>
            <person name="Miyauchi S."/>
            <person name="Serrano A."/>
            <person name="Linde D."/>
            <person name="Babiker R."/>
            <person name="Drula E."/>
            <person name="Ayuso-Fernandez I."/>
            <person name="Pacheco R."/>
            <person name="Padilla G."/>
            <person name="Ferreira P."/>
            <person name="Barriuso J."/>
            <person name="Kellner H."/>
            <person name="Castanera R."/>
            <person name="Alfaro M."/>
            <person name="Ramirez L."/>
            <person name="Pisabarro A.G."/>
            <person name="Kuo A."/>
            <person name="Tritt A."/>
            <person name="Lipzen A."/>
            <person name="He G."/>
            <person name="Yan M."/>
            <person name="Ng V."/>
            <person name="Cullen D."/>
            <person name="Martin F."/>
            <person name="Rosso M.-N."/>
            <person name="Henrissat B."/>
            <person name="Hibbett D."/>
            <person name="Martinez A.T."/>
            <person name="Grigoriev I.V."/>
        </authorList>
    </citation>
    <scope>NUCLEOTIDE SEQUENCE</scope>
    <source>
        <strain evidence="3">CBS 506.95</strain>
    </source>
</reference>
<dbReference type="EMBL" id="MU157827">
    <property type="protein sequence ID" value="KAF9533980.1"/>
    <property type="molecule type" value="Genomic_DNA"/>
</dbReference>
<gene>
    <name evidence="3" type="ORF">CPB83DRAFT_831782</name>
</gene>
<evidence type="ECO:0000313" key="4">
    <source>
        <dbReference type="Proteomes" id="UP000807306"/>
    </source>
</evidence>
<evidence type="ECO:0000256" key="1">
    <source>
        <dbReference type="SAM" id="MobiDB-lite"/>
    </source>
</evidence>
<feature type="compositionally biased region" description="Basic residues" evidence="1">
    <location>
        <begin position="177"/>
        <end position="200"/>
    </location>
</feature>
<proteinExistence type="predicted"/>
<name>A0A9P6ES75_9AGAR</name>
<evidence type="ECO:0000313" key="3">
    <source>
        <dbReference type="EMBL" id="KAF9533980.1"/>
    </source>
</evidence>
<feature type="compositionally biased region" description="Basic residues" evidence="1">
    <location>
        <begin position="222"/>
        <end position="237"/>
    </location>
</feature>
<feature type="signal peptide" evidence="2">
    <location>
        <begin position="1"/>
        <end position="20"/>
    </location>
</feature>
<feature type="region of interest" description="Disordered" evidence="1">
    <location>
        <begin position="167"/>
        <end position="237"/>
    </location>
</feature>
<feature type="compositionally biased region" description="Polar residues" evidence="1">
    <location>
        <begin position="202"/>
        <end position="216"/>
    </location>
</feature>
<dbReference type="OrthoDB" id="2969757at2759"/>
<evidence type="ECO:0000256" key="2">
    <source>
        <dbReference type="SAM" id="SignalP"/>
    </source>
</evidence>
<dbReference type="AlphaFoldDB" id="A0A9P6ES75"/>
<dbReference type="Proteomes" id="UP000807306">
    <property type="component" value="Unassembled WGS sequence"/>
</dbReference>
<comment type="caution">
    <text evidence="3">The sequence shown here is derived from an EMBL/GenBank/DDBJ whole genome shotgun (WGS) entry which is preliminary data.</text>
</comment>
<organism evidence="3 4">
    <name type="scientific">Crepidotus variabilis</name>
    <dbReference type="NCBI Taxonomy" id="179855"/>
    <lineage>
        <taxon>Eukaryota</taxon>
        <taxon>Fungi</taxon>
        <taxon>Dikarya</taxon>
        <taxon>Basidiomycota</taxon>
        <taxon>Agaricomycotina</taxon>
        <taxon>Agaricomycetes</taxon>
        <taxon>Agaricomycetidae</taxon>
        <taxon>Agaricales</taxon>
        <taxon>Agaricineae</taxon>
        <taxon>Crepidotaceae</taxon>
        <taxon>Crepidotus</taxon>
    </lineage>
</organism>
<dbReference type="SUPFAM" id="SSF52309">
    <property type="entry name" value="N-(deoxy)ribosyltransferase-like"/>
    <property type="match status" value="1"/>
</dbReference>
<protein>
    <submittedName>
        <fullName evidence="3">Uncharacterized protein</fullName>
    </submittedName>
</protein>